<evidence type="ECO:0000256" key="1">
    <source>
        <dbReference type="SAM" id="MobiDB-lite"/>
    </source>
</evidence>
<feature type="region of interest" description="Disordered" evidence="1">
    <location>
        <begin position="62"/>
        <end position="102"/>
    </location>
</feature>
<keyword evidence="2" id="KW-0812">Transmembrane</keyword>
<name>A0ABW2N1S8_9ACTN</name>
<sequence>METEIDWARELDLSFGTGEDVAVEHYVAAGRGAVRRRRLAAVVAGLGAAAVVGGIAWGVAPDRGPSSSDTPVATDPSGTSALSDLRPSGQRDWPAEADDDGLHIRPGAVVHERIDDLFPEKDSESVALDLTYEGKRWWMTLEWGEDGGAGSATTPDEGIYASFDDFVAAEIAGGGMTSRPSSPDDDWFGGLVQWTAGDVRVRSGVEVVTEVRDPLASDLPSVGLVLRKGGVTTWMLVMDGGTGASWTSEADSGWVTFEEWLADQVALQGGTPDDPHEGVSPVKLTEDGTVVPDEPGVVVLEQRADPDLRAYGTHATGAVSAVALLEWKEQRWFVLAVGGPGDGPDAITTVAEVKAGGASTLQEFVAFMADRADEGGMR</sequence>
<dbReference type="Proteomes" id="UP001596524">
    <property type="component" value="Unassembled WGS sequence"/>
</dbReference>
<evidence type="ECO:0000256" key="2">
    <source>
        <dbReference type="SAM" id="Phobius"/>
    </source>
</evidence>
<dbReference type="EMBL" id="JBHTCH010000014">
    <property type="protein sequence ID" value="MFC7361261.1"/>
    <property type="molecule type" value="Genomic_DNA"/>
</dbReference>
<comment type="caution">
    <text evidence="3">The sequence shown here is derived from an EMBL/GenBank/DDBJ whole genome shotgun (WGS) entry which is preliminary data.</text>
</comment>
<protein>
    <submittedName>
        <fullName evidence="3">Uncharacterized protein</fullName>
    </submittedName>
</protein>
<keyword evidence="4" id="KW-1185">Reference proteome</keyword>
<keyword evidence="2" id="KW-1133">Transmembrane helix</keyword>
<dbReference type="RefSeq" id="WP_255888231.1">
    <property type="nucleotide sequence ID" value="NZ_JAFMZM010000001.1"/>
</dbReference>
<organism evidence="3 4">
    <name type="scientific">Nocardioides astragali</name>
    <dbReference type="NCBI Taxonomy" id="1776736"/>
    <lineage>
        <taxon>Bacteria</taxon>
        <taxon>Bacillati</taxon>
        <taxon>Actinomycetota</taxon>
        <taxon>Actinomycetes</taxon>
        <taxon>Propionibacteriales</taxon>
        <taxon>Nocardioidaceae</taxon>
        <taxon>Nocardioides</taxon>
    </lineage>
</organism>
<keyword evidence="2" id="KW-0472">Membrane</keyword>
<evidence type="ECO:0000313" key="3">
    <source>
        <dbReference type="EMBL" id="MFC7361261.1"/>
    </source>
</evidence>
<evidence type="ECO:0000313" key="4">
    <source>
        <dbReference type="Proteomes" id="UP001596524"/>
    </source>
</evidence>
<accession>A0ABW2N1S8</accession>
<feature type="compositionally biased region" description="Polar residues" evidence="1">
    <location>
        <begin position="65"/>
        <end position="82"/>
    </location>
</feature>
<gene>
    <name evidence="3" type="ORF">ACFQO6_13365</name>
</gene>
<proteinExistence type="predicted"/>
<feature type="transmembrane region" description="Helical" evidence="2">
    <location>
        <begin position="39"/>
        <end position="60"/>
    </location>
</feature>
<reference evidence="4" key="1">
    <citation type="journal article" date="2019" name="Int. J. Syst. Evol. Microbiol.">
        <title>The Global Catalogue of Microorganisms (GCM) 10K type strain sequencing project: providing services to taxonomists for standard genome sequencing and annotation.</title>
        <authorList>
            <consortium name="The Broad Institute Genomics Platform"/>
            <consortium name="The Broad Institute Genome Sequencing Center for Infectious Disease"/>
            <person name="Wu L."/>
            <person name="Ma J."/>
        </authorList>
    </citation>
    <scope>NUCLEOTIDE SEQUENCE [LARGE SCALE GENOMIC DNA]</scope>
    <source>
        <strain evidence="4">FCH27</strain>
    </source>
</reference>